<feature type="transmembrane region" description="Helical" evidence="6">
    <location>
        <begin position="60"/>
        <end position="80"/>
    </location>
</feature>
<keyword evidence="3 6" id="KW-0812">Transmembrane</keyword>
<evidence type="ECO:0000256" key="3">
    <source>
        <dbReference type="ARBA" id="ARBA00022692"/>
    </source>
</evidence>
<protein>
    <recommendedName>
        <fullName evidence="9">Polysaccharide biosynthesis protein</fullName>
    </recommendedName>
</protein>
<dbReference type="PANTHER" id="PTHR30250:SF11">
    <property type="entry name" value="O-ANTIGEN TRANSPORTER-RELATED"/>
    <property type="match status" value="1"/>
</dbReference>
<dbReference type="PANTHER" id="PTHR30250">
    <property type="entry name" value="PST FAMILY PREDICTED COLANIC ACID TRANSPORTER"/>
    <property type="match status" value="1"/>
</dbReference>
<feature type="transmembrane region" description="Helical" evidence="6">
    <location>
        <begin position="187"/>
        <end position="207"/>
    </location>
</feature>
<comment type="subcellular location">
    <subcellularLocation>
        <location evidence="1">Cell membrane</location>
        <topology evidence="1">Multi-pass membrane protein</topology>
    </subcellularLocation>
</comment>
<dbReference type="InterPro" id="IPR050833">
    <property type="entry name" value="Poly_Biosynth_Transport"/>
</dbReference>
<dbReference type="Proteomes" id="UP001499978">
    <property type="component" value="Unassembled WGS sequence"/>
</dbReference>
<evidence type="ECO:0000256" key="4">
    <source>
        <dbReference type="ARBA" id="ARBA00022989"/>
    </source>
</evidence>
<dbReference type="Pfam" id="PF13440">
    <property type="entry name" value="Polysacc_synt_3"/>
    <property type="match status" value="1"/>
</dbReference>
<evidence type="ECO:0000256" key="1">
    <source>
        <dbReference type="ARBA" id="ARBA00004651"/>
    </source>
</evidence>
<dbReference type="RefSeq" id="WP_344167015.1">
    <property type="nucleotide sequence ID" value="NZ_BAAARY010000001.1"/>
</dbReference>
<feature type="transmembrane region" description="Helical" evidence="6">
    <location>
        <begin position="158"/>
        <end position="181"/>
    </location>
</feature>
<feature type="transmembrane region" description="Helical" evidence="6">
    <location>
        <begin position="127"/>
        <end position="146"/>
    </location>
</feature>
<comment type="caution">
    <text evidence="7">The sequence shown here is derived from an EMBL/GenBank/DDBJ whole genome shotgun (WGS) entry which is preliminary data.</text>
</comment>
<evidence type="ECO:0000256" key="5">
    <source>
        <dbReference type="ARBA" id="ARBA00023136"/>
    </source>
</evidence>
<organism evidence="7 8">
    <name type="scientific">Pilimelia columellifera subsp. columellifera</name>
    <dbReference type="NCBI Taxonomy" id="706583"/>
    <lineage>
        <taxon>Bacteria</taxon>
        <taxon>Bacillati</taxon>
        <taxon>Actinomycetota</taxon>
        <taxon>Actinomycetes</taxon>
        <taxon>Micromonosporales</taxon>
        <taxon>Micromonosporaceae</taxon>
        <taxon>Pilimelia</taxon>
    </lineage>
</organism>
<reference evidence="8" key="1">
    <citation type="journal article" date="2019" name="Int. J. Syst. Evol. Microbiol.">
        <title>The Global Catalogue of Microorganisms (GCM) 10K type strain sequencing project: providing services to taxonomists for standard genome sequencing and annotation.</title>
        <authorList>
            <consortium name="The Broad Institute Genomics Platform"/>
            <consortium name="The Broad Institute Genome Sequencing Center for Infectious Disease"/>
            <person name="Wu L."/>
            <person name="Ma J."/>
        </authorList>
    </citation>
    <scope>NUCLEOTIDE SEQUENCE [LARGE SCALE GENOMIC DNA]</scope>
    <source>
        <strain evidence="8">JCM 3367</strain>
    </source>
</reference>
<feature type="transmembrane region" description="Helical" evidence="6">
    <location>
        <begin position="299"/>
        <end position="320"/>
    </location>
</feature>
<evidence type="ECO:0000256" key="2">
    <source>
        <dbReference type="ARBA" id="ARBA00022475"/>
    </source>
</evidence>
<accession>A0ABP6AA32</accession>
<name>A0ABP6AA32_9ACTN</name>
<keyword evidence="5 6" id="KW-0472">Membrane</keyword>
<evidence type="ECO:0000313" key="8">
    <source>
        <dbReference type="Proteomes" id="UP001499978"/>
    </source>
</evidence>
<feature type="transmembrane region" description="Helical" evidence="6">
    <location>
        <begin position="101"/>
        <end position="121"/>
    </location>
</feature>
<feature type="transmembrane region" description="Helical" evidence="6">
    <location>
        <begin position="340"/>
        <end position="359"/>
    </location>
</feature>
<proteinExistence type="predicted"/>
<gene>
    <name evidence="7" type="ORF">GCM10010201_03090</name>
</gene>
<keyword evidence="4 6" id="KW-1133">Transmembrane helix</keyword>
<evidence type="ECO:0000313" key="7">
    <source>
        <dbReference type="EMBL" id="GAA2511511.1"/>
    </source>
</evidence>
<evidence type="ECO:0008006" key="9">
    <source>
        <dbReference type="Google" id="ProtNLM"/>
    </source>
</evidence>
<keyword evidence="8" id="KW-1185">Reference proteome</keyword>
<dbReference type="EMBL" id="BAAARY010000001">
    <property type="protein sequence ID" value="GAA2511511.1"/>
    <property type="molecule type" value="Genomic_DNA"/>
</dbReference>
<keyword evidence="2" id="KW-1003">Cell membrane</keyword>
<sequence>MKPERPPSLQRSDPAPHAATAGQTALRLAAGHGTILVASLIVTTASAHALGPSGRGELTAALLITYIGAIVALGGTDRAYPVVMAHEPVTFGQARADLHRCAAPVTGALIASGVAINLVPAGPDSPARFGLVVAAAVAGGVLTTAVRTAAAATRRGGAYLVTTTATQGLLVAAALTLTFTGQDEPAVWLWAYAAAPIVVAAATWPFLRDRTRRPRSRQQLRDLRRNGRRLLPATLAAYATQRGDRLLIPVLASTETLGLYVVAASFAEICAIPVQNVVDAHLTTWRRQAKTGQLRIRRILGLALGYAVVAAVVVAVVGVWCVNRLFPPEFAVSAEVLPLLSVACAAWAFARVAAGLALVRRPPGQISQADVATAVLTAVGLLALAPPFGLWGAAGAVALGYGTNAVLMAWLATARVPIEESR</sequence>
<evidence type="ECO:0000256" key="6">
    <source>
        <dbReference type="SAM" id="Phobius"/>
    </source>
</evidence>
<feature type="transmembrane region" description="Helical" evidence="6">
    <location>
        <begin position="371"/>
        <end position="392"/>
    </location>
</feature>